<name>A0A7J7M9H4_9MAGN</name>
<dbReference type="Pfam" id="PF21530">
    <property type="entry name" value="Pif1_2B_dom"/>
    <property type="match status" value="1"/>
</dbReference>
<sequence>IVDLIFSIYPRLNEVCSRDNEFLTKQTILLAHNEDVKAINVVALNMFPGEPIVFFTANKLEEEGTGEHYPMKYLNSLDPPGLPPFKLELKVGFPIMLLRNLSPKDRLCNETTLKVVQCSHKIIKAEILTGKHVGELFLF</sequence>
<evidence type="ECO:0000259" key="1">
    <source>
        <dbReference type="Pfam" id="PF21530"/>
    </source>
</evidence>
<proteinExistence type="predicted"/>
<dbReference type="PANTHER" id="PTHR10492">
    <property type="match status" value="1"/>
</dbReference>
<accession>A0A7J7M9H4</accession>
<dbReference type="SUPFAM" id="SSF52540">
    <property type="entry name" value="P-loop containing nucleoside triphosphate hydrolases"/>
    <property type="match status" value="1"/>
</dbReference>
<dbReference type="OrthoDB" id="272985at2759"/>
<comment type="caution">
    <text evidence="2">The sequence shown here is derived from an EMBL/GenBank/DDBJ whole genome shotgun (WGS) entry which is preliminary data.</text>
</comment>
<protein>
    <recommendedName>
        <fullName evidence="1">DNA helicase Pif1-like 2B domain-containing protein</fullName>
    </recommendedName>
</protein>
<feature type="non-terminal residue" evidence="2">
    <location>
        <position position="1"/>
    </location>
</feature>
<evidence type="ECO:0000313" key="3">
    <source>
        <dbReference type="Proteomes" id="UP000541444"/>
    </source>
</evidence>
<feature type="domain" description="DNA helicase Pif1-like 2B" evidence="1">
    <location>
        <begin position="73"/>
        <end position="117"/>
    </location>
</feature>
<keyword evidence="3" id="KW-1185">Reference proteome</keyword>
<dbReference type="PANTHER" id="PTHR10492:SF57">
    <property type="entry name" value="ATP-DEPENDENT DNA HELICASE"/>
    <property type="match status" value="1"/>
</dbReference>
<dbReference type="Proteomes" id="UP000541444">
    <property type="component" value="Unassembled WGS sequence"/>
</dbReference>
<evidence type="ECO:0000313" key="2">
    <source>
        <dbReference type="EMBL" id="KAF6151541.1"/>
    </source>
</evidence>
<dbReference type="EMBL" id="JACGCM010001690">
    <property type="protein sequence ID" value="KAF6151541.1"/>
    <property type="molecule type" value="Genomic_DNA"/>
</dbReference>
<dbReference type="AlphaFoldDB" id="A0A7J7M9H4"/>
<dbReference type="InterPro" id="IPR027417">
    <property type="entry name" value="P-loop_NTPase"/>
</dbReference>
<gene>
    <name evidence="2" type="ORF">GIB67_016353</name>
</gene>
<organism evidence="2 3">
    <name type="scientific">Kingdonia uniflora</name>
    <dbReference type="NCBI Taxonomy" id="39325"/>
    <lineage>
        <taxon>Eukaryota</taxon>
        <taxon>Viridiplantae</taxon>
        <taxon>Streptophyta</taxon>
        <taxon>Embryophyta</taxon>
        <taxon>Tracheophyta</taxon>
        <taxon>Spermatophyta</taxon>
        <taxon>Magnoliopsida</taxon>
        <taxon>Ranunculales</taxon>
        <taxon>Circaeasteraceae</taxon>
        <taxon>Kingdonia</taxon>
    </lineage>
</organism>
<dbReference type="InterPro" id="IPR049163">
    <property type="entry name" value="Pif1-like_2B_dom"/>
</dbReference>
<reference evidence="2 3" key="1">
    <citation type="journal article" date="2020" name="IScience">
        <title>Genome Sequencing of the Endangered Kingdonia uniflora (Circaeasteraceae, Ranunculales) Reveals Potential Mechanisms of Evolutionary Specialization.</title>
        <authorList>
            <person name="Sun Y."/>
            <person name="Deng T."/>
            <person name="Zhang A."/>
            <person name="Moore M.J."/>
            <person name="Landis J.B."/>
            <person name="Lin N."/>
            <person name="Zhang H."/>
            <person name="Zhang X."/>
            <person name="Huang J."/>
            <person name="Zhang X."/>
            <person name="Sun H."/>
            <person name="Wang H."/>
        </authorList>
    </citation>
    <scope>NUCLEOTIDE SEQUENCE [LARGE SCALE GENOMIC DNA]</scope>
    <source>
        <strain evidence="2">TB1705</strain>
        <tissue evidence="2">Leaf</tissue>
    </source>
</reference>